<dbReference type="Gene3D" id="3.30.9.10">
    <property type="entry name" value="D-Amino Acid Oxidase, subunit A, domain 2"/>
    <property type="match status" value="1"/>
</dbReference>
<keyword evidence="3" id="KW-1185">Reference proteome</keyword>
<proteinExistence type="predicted"/>
<evidence type="ECO:0000313" key="2">
    <source>
        <dbReference type="EMBL" id="GEL20766.1"/>
    </source>
</evidence>
<evidence type="ECO:0000256" key="1">
    <source>
        <dbReference type="SAM" id="MobiDB-lite"/>
    </source>
</evidence>
<dbReference type="Proteomes" id="UP000321328">
    <property type="component" value="Unassembled WGS sequence"/>
</dbReference>
<organism evidence="2 3">
    <name type="scientific">Pseudonocardia asaccharolytica DSM 44247 = NBRC 16224</name>
    <dbReference type="NCBI Taxonomy" id="1123024"/>
    <lineage>
        <taxon>Bacteria</taxon>
        <taxon>Bacillati</taxon>
        <taxon>Actinomycetota</taxon>
        <taxon>Actinomycetes</taxon>
        <taxon>Pseudonocardiales</taxon>
        <taxon>Pseudonocardiaceae</taxon>
        <taxon>Pseudonocardia</taxon>
    </lineage>
</organism>
<dbReference type="SUPFAM" id="SSF51905">
    <property type="entry name" value="FAD/NAD(P)-binding domain"/>
    <property type="match status" value="1"/>
</dbReference>
<comment type="caution">
    <text evidence="2">The sequence shown here is derived from an EMBL/GenBank/DDBJ whole genome shotgun (WGS) entry which is preliminary data.</text>
</comment>
<sequence>MVAPGDPVAVLGEHPALGADQHRTERLVTRRQRLGGQFHAPPQEVHVAIVHEPILPEGPDDRRDGLAVDRKRGGRLDRDTLVDVRIAVVEAGVVGLSVTAQLLARGAEVTCYERSAVVMGERSAGSSRIFRLAHATPGLVRLAQQSRNGFREWELAAGVPMVGPQGCAGSAGQHRRARARPRRGGHRVGLSRSGSVLAVSGNNRFKLAPLLGEVLAEARVEGSTPTVDELVATPSSA</sequence>
<feature type="compositionally biased region" description="Basic residues" evidence="1">
    <location>
        <begin position="173"/>
        <end position="186"/>
    </location>
</feature>
<dbReference type="AlphaFoldDB" id="A0A511D7K9"/>
<dbReference type="InterPro" id="IPR036188">
    <property type="entry name" value="FAD/NAD-bd_sf"/>
</dbReference>
<reference evidence="2 3" key="1">
    <citation type="submission" date="2019-07" db="EMBL/GenBank/DDBJ databases">
        <title>Whole genome shotgun sequence of Pseudonocardia asaccharolytica NBRC 16224.</title>
        <authorList>
            <person name="Hosoyama A."/>
            <person name="Uohara A."/>
            <person name="Ohji S."/>
            <person name="Ichikawa N."/>
        </authorList>
    </citation>
    <scope>NUCLEOTIDE SEQUENCE [LARGE SCALE GENOMIC DNA]</scope>
    <source>
        <strain evidence="2 3">NBRC 16224</strain>
    </source>
</reference>
<dbReference type="EMBL" id="BJVI01000090">
    <property type="protein sequence ID" value="GEL20766.1"/>
    <property type="molecule type" value="Genomic_DNA"/>
</dbReference>
<dbReference type="Gene3D" id="3.50.50.60">
    <property type="entry name" value="FAD/NAD(P)-binding domain"/>
    <property type="match status" value="1"/>
</dbReference>
<feature type="region of interest" description="Disordered" evidence="1">
    <location>
        <begin position="166"/>
        <end position="189"/>
    </location>
</feature>
<gene>
    <name evidence="2" type="ORF">PA7_46030</name>
</gene>
<name>A0A511D7K9_9PSEU</name>
<evidence type="ECO:0000313" key="3">
    <source>
        <dbReference type="Proteomes" id="UP000321328"/>
    </source>
</evidence>
<protein>
    <recommendedName>
        <fullName evidence="4">FAD dependent oxidoreductase domain-containing protein</fullName>
    </recommendedName>
</protein>
<accession>A0A511D7K9</accession>
<feature type="region of interest" description="Disordered" evidence="1">
    <location>
        <begin position="1"/>
        <end position="24"/>
    </location>
</feature>
<evidence type="ECO:0008006" key="4">
    <source>
        <dbReference type="Google" id="ProtNLM"/>
    </source>
</evidence>